<proteinExistence type="predicted"/>
<organism evidence="2 3">
    <name type="scientific">Allacma fusca</name>
    <dbReference type="NCBI Taxonomy" id="39272"/>
    <lineage>
        <taxon>Eukaryota</taxon>
        <taxon>Metazoa</taxon>
        <taxon>Ecdysozoa</taxon>
        <taxon>Arthropoda</taxon>
        <taxon>Hexapoda</taxon>
        <taxon>Collembola</taxon>
        <taxon>Symphypleona</taxon>
        <taxon>Sminthuridae</taxon>
        <taxon>Allacma</taxon>
    </lineage>
</organism>
<comment type="caution">
    <text evidence="2">The sequence shown here is derived from an EMBL/GenBank/DDBJ whole genome shotgun (WGS) entry which is preliminary data.</text>
</comment>
<gene>
    <name evidence="2" type="ORF">AFUS01_LOCUS33304</name>
</gene>
<dbReference type="Proteomes" id="UP000708208">
    <property type="component" value="Unassembled WGS sequence"/>
</dbReference>
<accession>A0A8J2L0A0</accession>
<evidence type="ECO:0008006" key="4">
    <source>
        <dbReference type="Google" id="ProtNLM"/>
    </source>
</evidence>
<keyword evidence="3" id="KW-1185">Reference proteome</keyword>
<reference evidence="2" key="1">
    <citation type="submission" date="2021-06" db="EMBL/GenBank/DDBJ databases">
        <authorList>
            <person name="Hodson N. C."/>
            <person name="Mongue J. A."/>
            <person name="Jaron S. K."/>
        </authorList>
    </citation>
    <scope>NUCLEOTIDE SEQUENCE</scope>
</reference>
<sequence length="76" mass="8563">MFRLLKVLTLLVKLNIIWVDSCGRTRSSPIWLVRKKEPQGNGSSVQKGVSVNCFAAINNAVDLAFKTNVYSPWRVK</sequence>
<evidence type="ECO:0000256" key="1">
    <source>
        <dbReference type="SAM" id="SignalP"/>
    </source>
</evidence>
<dbReference type="AlphaFoldDB" id="A0A8J2L0A0"/>
<protein>
    <recommendedName>
        <fullName evidence="4">Secreted protein</fullName>
    </recommendedName>
</protein>
<dbReference type="EMBL" id="CAJVCH010528300">
    <property type="protein sequence ID" value="CAG7823068.1"/>
    <property type="molecule type" value="Genomic_DNA"/>
</dbReference>
<name>A0A8J2L0A0_9HEXA</name>
<evidence type="ECO:0000313" key="2">
    <source>
        <dbReference type="EMBL" id="CAG7823068.1"/>
    </source>
</evidence>
<keyword evidence="1" id="KW-0732">Signal</keyword>
<evidence type="ECO:0000313" key="3">
    <source>
        <dbReference type="Proteomes" id="UP000708208"/>
    </source>
</evidence>
<feature type="signal peptide" evidence="1">
    <location>
        <begin position="1"/>
        <end position="19"/>
    </location>
</feature>
<feature type="chain" id="PRO_5035314551" description="Secreted protein" evidence="1">
    <location>
        <begin position="20"/>
        <end position="76"/>
    </location>
</feature>